<dbReference type="EMBL" id="DF974718">
    <property type="protein sequence ID" value="GAU50231.1"/>
    <property type="molecule type" value="Genomic_DNA"/>
</dbReference>
<evidence type="ECO:0000313" key="9">
    <source>
        <dbReference type="EMBL" id="GAU50231.1"/>
    </source>
</evidence>
<evidence type="ECO:0000256" key="6">
    <source>
        <dbReference type="ARBA" id="ARBA00023295"/>
    </source>
</evidence>
<evidence type="ECO:0000256" key="3">
    <source>
        <dbReference type="ARBA" id="ARBA00022512"/>
    </source>
</evidence>
<keyword evidence="4" id="KW-0964">Secreted</keyword>
<organism evidence="9 10">
    <name type="scientific">Trifolium subterraneum</name>
    <name type="common">Subterranean clover</name>
    <dbReference type="NCBI Taxonomy" id="3900"/>
    <lineage>
        <taxon>Eukaryota</taxon>
        <taxon>Viridiplantae</taxon>
        <taxon>Streptophyta</taxon>
        <taxon>Embryophyta</taxon>
        <taxon>Tracheophyta</taxon>
        <taxon>Spermatophyta</taxon>
        <taxon>Magnoliopsida</taxon>
        <taxon>eudicotyledons</taxon>
        <taxon>Gunneridae</taxon>
        <taxon>Pentapetalae</taxon>
        <taxon>rosids</taxon>
        <taxon>fabids</taxon>
        <taxon>Fabales</taxon>
        <taxon>Fabaceae</taxon>
        <taxon>Papilionoideae</taxon>
        <taxon>50 kb inversion clade</taxon>
        <taxon>NPAAA clade</taxon>
        <taxon>Hologalegina</taxon>
        <taxon>IRL clade</taxon>
        <taxon>Trifolieae</taxon>
        <taxon>Trifolium</taxon>
    </lineage>
</organism>
<dbReference type="GO" id="GO:0071555">
    <property type="term" value="P:cell wall organization"/>
    <property type="evidence" value="ECO:0007669"/>
    <property type="project" value="UniProtKB-KW"/>
</dbReference>
<evidence type="ECO:0000256" key="5">
    <source>
        <dbReference type="ARBA" id="ARBA00022801"/>
    </source>
</evidence>
<dbReference type="InterPro" id="IPR011050">
    <property type="entry name" value="Pectin_lyase_fold/virulence"/>
</dbReference>
<accession>A0A2Z6P181</accession>
<dbReference type="Proteomes" id="UP000242715">
    <property type="component" value="Unassembled WGS sequence"/>
</dbReference>
<comment type="similarity">
    <text evidence="2 8">Belongs to the glycosyl hydrolase 28 family.</text>
</comment>
<dbReference type="PANTHER" id="PTHR31375">
    <property type="match status" value="1"/>
</dbReference>
<keyword evidence="10" id="KW-1185">Reference proteome</keyword>
<gene>
    <name evidence="9" type="ORF">TSUD_141590</name>
</gene>
<comment type="subcellular location">
    <subcellularLocation>
        <location evidence="1">Secreted</location>
        <location evidence="1">Cell wall</location>
    </subcellularLocation>
</comment>
<dbReference type="SUPFAM" id="SSF51126">
    <property type="entry name" value="Pectin lyase-like"/>
    <property type="match status" value="1"/>
</dbReference>
<evidence type="ECO:0000256" key="2">
    <source>
        <dbReference type="ARBA" id="ARBA00008834"/>
    </source>
</evidence>
<evidence type="ECO:0000256" key="4">
    <source>
        <dbReference type="ARBA" id="ARBA00022525"/>
    </source>
</evidence>
<name>A0A2Z6P181_TRISU</name>
<dbReference type="Pfam" id="PF00295">
    <property type="entry name" value="Glyco_hydro_28"/>
    <property type="match status" value="1"/>
</dbReference>
<evidence type="ECO:0008006" key="11">
    <source>
        <dbReference type="Google" id="ProtNLM"/>
    </source>
</evidence>
<dbReference type="AlphaFoldDB" id="A0A2Z6P181"/>
<keyword evidence="5 8" id="KW-0378">Hydrolase</keyword>
<dbReference type="OrthoDB" id="187139at2759"/>
<proteinExistence type="inferred from homology"/>
<keyword evidence="3" id="KW-0134">Cell wall</keyword>
<protein>
    <recommendedName>
        <fullName evidence="11">Pectate lyase superfamily protein domain-containing protein</fullName>
    </recommendedName>
</protein>
<dbReference type="GO" id="GO:0005975">
    <property type="term" value="P:carbohydrate metabolic process"/>
    <property type="evidence" value="ECO:0007669"/>
    <property type="project" value="InterPro"/>
</dbReference>
<keyword evidence="7" id="KW-0961">Cell wall biogenesis/degradation</keyword>
<dbReference type="GO" id="GO:0004650">
    <property type="term" value="F:polygalacturonase activity"/>
    <property type="evidence" value="ECO:0007669"/>
    <property type="project" value="InterPro"/>
</dbReference>
<evidence type="ECO:0000256" key="8">
    <source>
        <dbReference type="RuleBase" id="RU361169"/>
    </source>
</evidence>
<dbReference type="Gene3D" id="2.160.20.10">
    <property type="entry name" value="Single-stranded right-handed beta-helix, Pectin lyase-like"/>
    <property type="match status" value="1"/>
</dbReference>
<evidence type="ECO:0000256" key="1">
    <source>
        <dbReference type="ARBA" id="ARBA00004191"/>
    </source>
</evidence>
<evidence type="ECO:0000256" key="7">
    <source>
        <dbReference type="ARBA" id="ARBA00023316"/>
    </source>
</evidence>
<dbReference type="InterPro" id="IPR000743">
    <property type="entry name" value="Glyco_hydro_28"/>
</dbReference>
<evidence type="ECO:0000313" key="10">
    <source>
        <dbReference type="Proteomes" id="UP000242715"/>
    </source>
</evidence>
<keyword evidence="6 8" id="KW-0326">Glycosidase</keyword>
<sequence>MLRGNKKNDEGLKSSGLPLLRNQLLICLCPCDSFRIVLLERAFYVCCLFRGLLALGSGSVWVVDLFARLNVGTENAIYNVMNYGARGDDKFDDTQAFASAWSNACKAGGTSTLVIPAGKSFLVTKVQFNGPCNAKIHIQFEGQIVAPAREAWKAGEHLISIEYLNGLTIDGNGQGGAEGDGSTWWQCRGCKRHGVLHFHFCNDLSVSNIKITNSPKSHVSVNKCIGATFSHISIDSPATSPNTDGFDISFSSNILVKDSNIKSGAQRSSEAQGCSEAYKEFRGCLLVMSHSEDEDVHKLNCEGLSEANHSRTNQTPSYQRFIRSKGIPSHQRAIHQLQLIKPDDLL</sequence>
<reference evidence="10" key="1">
    <citation type="journal article" date="2017" name="Front. Plant Sci.">
        <title>Climate Clever Clovers: New Paradigm to Reduce the Environmental Footprint of Ruminants by Breeding Low Methanogenic Forages Utilizing Haplotype Variation.</title>
        <authorList>
            <person name="Kaur P."/>
            <person name="Appels R."/>
            <person name="Bayer P.E."/>
            <person name="Keeble-Gagnere G."/>
            <person name="Wang J."/>
            <person name="Hirakawa H."/>
            <person name="Shirasawa K."/>
            <person name="Vercoe P."/>
            <person name="Stefanova K."/>
            <person name="Durmic Z."/>
            <person name="Nichols P."/>
            <person name="Revell C."/>
            <person name="Isobe S.N."/>
            <person name="Edwards D."/>
            <person name="Erskine W."/>
        </authorList>
    </citation>
    <scope>NUCLEOTIDE SEQUENCE [LARGE SCALE GENOMIC DNA]</scope>
    <source>
        <strain evidence="10">cv. Daliak</strain>
    </source>
</reference>
<dbReference type="InterPro" id="IPR012334">
    <property type="entry name" value="Pectin_lyas_fold"/>
</dbReference>